<evidence type="ECO:0000313" key="9">
    <source>
        <dbReference type="Proteomes" id="UP000004853"/>
    </source>
</evidence>
<keyword evidence="5" id="KW-0812">Transmembrane</keyword>
<feature type="binding site" evidence="5">
    <location>
        <position position="292"/>
    </location>
    <ligand>
        <name>spermidine</name>
        <dbReference type="ChEBI" id="CHEBI:57834"/>
    </ligand>
</feature>
<evidence type="ECO:0000256" key="6">
    <source>
        <dbReference type="PROSITE-ProRule" id="PRU00354"/>
    </source>
</evidence>
<comment type="caution">
    <text evidence="5">Lacks conserved residue(s) required for the propagation of feature annotation.</text>
</comment>
<reference evidence="8 9" key="1">
    <citation type="submission" date="2011-06" db="EMBL/GenBank/DDBJ databases">
        <authorList>
            <person name="Bador J."/>
            <person name="Amoureux L."/>
            <person name="Neuwirth C."/>
        </authorList>
    </citation>
    <scope>NUCLEOTIDE SEQUENCE [LARGE SCALE GENOMIC DNA]</scope>
    <source>
        <strain evidence="8 9">AXX-A</strain>
    </source>
</reference>
<keyword evidence="2 5" id="KW-0808">Transferase</keyword>
<dbReference type="HAMAP" id="MF_00198">
    <property type="entry name" value="Spermidine_synth"/>
    <property type="match status" value="1"/>
</dbReference>
<protein>
    <recommendedName>
        <fullName evidence="5">Polyamine aminopropyltransferase</fullName>
    </recommendedName>
    <alternativeName>
        <fullName evidence="5">Putrescine aminopropyltransferase</fullName>
        <shortName evidence="5">PAPT</shortName>
    </alternativeName>
    <alternativeName>
        <fullName evidence="5">Spermidine synthase</fullName>
        <shortName evidence="5">SPDS</shortName>
        <shortName evidence="5">SPDSY</shortName>
        <ecNumber evidence="5">2.5.1.16</ecNumber>
    </alternativeName>
</protein>
<evidence type="ECO:0000256" key="3">
    <source>
        <dbReference type="ARBA" id="ARBA00023066"/>
    </source>
</evidence>
<dbReference type="EMBL" id="AFRQ01000021">
    <property type="protein sequence ID" value="EGP48078.1"/>
    <property type="molecule type" value="Genomic_DNA"/>
</dbReference>
<comment type="pathway">
    <text evidence="5">Amine and polyamine biosynthesis; spermidine biosynthesis; spermidine from putrescine: step 1/1.</text>
</comment>
<dbReference type="Gene3D" id="3.40.50.150">
    <property type="entry name" value="Vaccinia Virus protein VP39"/>
    <property type="match status" value="1"/>
</dbReference>
<feature type="binding site" evidence="5">
    <location>
        <position position="268"/>
    </location>
    <ligand>
        <name>spermidine</name>
        <dbReference type="ChEBI" id="CHEBI:57834"/>
    </ligand>
</feature>
<dbReference type="CDD" id="cd02440">
    <property type="entry name" value="AdoMet_MTases"/>
    <property type="match status" value="1"/>
</dbReference>
<dbReference type="UniPathway" id="UPA00248">
    <property type="reaction ID" value="UER00314"/>
</dbReference>
<dbReference type="OrthoDB" id="9793120at2"/>
<dbReference type="eggNOG" id="COG4262">
    <property type="taxonomic scope" value="Bacteria"/>
</dbReference>
<comment type="function">
    <text evidence="5">Catalyzes the irreversible transfer of a propylamine group from the amino donor S-adenosylmethioninamine (decarboxy-AdoMet) to putrescine (1,4-diaminobutane) to yield spermidine.</text>
</comment>
<evidence type="ECO:0000313" key="8">
    <source>
        <dbReference type="EMBL" id="EGP48078.1"/>
    </source>
</evidence>
<dbReference type="Pfam" id="PF01564">
    <property type="entry name" value="Spermine_synth"/>
    <property type="match status" value="1"/>
</dbReference>
<evidence type="ECO:0000256" key="4">
    <source>
        <dbReference type="ARBA" id="ARBA00023115"/>
    </source>
</evidence>
<gene>
    <name evidence="5" type="primary">speE</name>
    <name evidence="8" type="ORF">AXXA_02597</name>
</gene>
<dbReference type="InterPro" id="IPR029063">
    <property type="entry name" value="SAM-dependent_MTases_sf"/>
</dbReference>
<dbReference type="EC" id="2.5.1.16" evidence="5"/>
<dbReference type="HOGENOM" id="CLU_034289_1_0_4"/>
<feature type="binding site" evidence="5">
    <location>
        <position position="312"/>
    </location>
    <ligand>
        <name>S-methyl-5'-thioadenosine</name>
        <dbReference type="ChEBI" id="CHEBI:17509"/>
    </ligand>
</feature>
<dbReference type="GO" id="GO:0004766">
    <property type="term" value="F:spermidine synthase activity"/>
    <property type="evidence" value="ECO:0007669"/>
    <property type="project" value="UniProtKB-UniRule"/>
</dbReference>
<dbReference type="RefSeq" id="WP_006390572.1">
    <property type="nucleotide sequence ID" value="NZ_GL982453.1"/>
</dbReference>
<comment type="subcellular location">
    <subcellularLocation>
        <location evidence="5">Cell membrane</location>
        <topology evidence="5">Multi-pass membrane protein</topology>
    </subcellularLocation>
</comment>
<keyword evidence="3 5" id="KW-0745">Spermidine biosynthesis</keyword>
<evidence type="ECO:0000256" key="2">
    <source>
        <dbReference type="ARBA" id="ARBA00022679"/>
    </source>
</evidence>
<dbReference type="Proteomes" id="UP000004853">
    <property type="component" value="Unassembled WGS sequence"/>
</dbReference>
<dbReference type="PANTHER" id="PTHR43317:SF1">
    <property type="entry name" value="THERMOSPERMINE SYNTHASE ACAULIS5"/>
    <property type="match status" value="1"/>
</dbReference>
<feature type="transmembrane region" description="Helical" evidence="5">
    <location>
        <begin position="163"/>
        <end position="185"/>
    </location>
</feature>
<dbReference type="NCBIfam" id="NF002956">
    <property type="entry name" value="PRK03612.1"/>
    <property type="match status" value="1"/>
</dbReference>
<comment type="catalytic activity">
    <reaction evidence="5">
        <text>S-adenosyl 3-(methylsulfanyl)propylamine + putrescine = S-methyl-5'-thioadenosine + spermidine + H(+)</text>
        <dbReference type="Rhea" id="RHEA:12721"/>
        <dbReference type="ChEBI" id="CHEBI:15378"/>
        <dbReference type="ChEBI" id="CHEBI:17509"/>
        <dbReference type="ChEBI" id="CHEBI:57443"/>
        <dbReference type="ChEBI" id="CHEBI:57834"/>
        <dbReference type="ChEBI" id="CHEBI:326268"/>
        <dbReference type="EC" id="2.5.1.16"/>
    </reaction>
</comment>
<feature type="transmembrane region" description="Helical" evidence="5">
    <location>
        <begin position="100"/>
        <end position="124"/>
    </location>
</feature>
<dbReference type="SUPFAM" id="SSF53335">
    <property type="entry name" value="S-adenosyl-L-methionine-dependent methyltransferases"/>
    <property type="match status" value="1"/>
</dbReference>
<keyword evidence="5" id="KW-1003">Cell membrane</keyword>
<dbReference type="GO" id="GO:0005886">
    <property type="term" value="C:plasma membrane"/>
    <property type="evidence" value="ECO:0007669"/>
    <property type="project" value="UniProtKB-SubCell"/>
</dbReference>
<dbReference type="InterPro" id="IPR030373">
    <property type="entry name" value="PABS_CS"/>
</dbReference>
<dbReference type="GO" id="GO:0010487">
    <property type="term" value="F:thermospermine synthase activity"/>
    <property type="evidence" value="ECO:0007669"/>
    <property type="project" value="UniProtKB-ARBA"/>
</dbReference>
<dbReference type="InterPro" id="IPR036259">
    <property type="entry name" value="MFS_trans_sf"/>
</dbReference>
<dbReference type="SUPFAM" id="SSF103473">
    <property type="entry name" value="MFS general substrate transporter"/>
    <property type="match status" value="1"/>
</dbReference>
<keyword evidence="4 5" id="KW-0620">Polyamine biosynthesis</keyword>
<dbReference type="InterPro" id="IPR030374">
    <property type="entry name" value="PABS"/>
</dbReference>
<dbReference type="AlphaFoldDB" id="F7SV29"/>
<proteinExistence type="inferred from homology"/>
<feature type="transmembrane region" description="Helical" evidence="5">
    <location>
        <begin position="69"/>
        <end position="94"/>
    </location>
</feature>
<feature type="transmembrane region" description="Helical" evidence="5">
    <location>
        <begin position="136"/>
        <end position="157"/>
    </location>
</feature>
<keyword evidence="5" id="KW-1133">Transmembrane helix</keyword>
<evidence type="ECO:0000256" key="1">
    <source>
        <dbReference type="ARBA" id="ARBA00007867"/>
    </source>
</evidence>
<feature type="binding site" evidence="5">
    <location>
        <position position="238"/>
    </location>
    <ligand>
        <name>S-methyl-5'-thioadenosine</name>
        <dbReference type="ChEBI" id="CHEBI:17509"/>
    </ligand>
</feature>
<comment type="caution">
    <text evidence="8">The sequence shown here is derived from an EMBL/GenBank/DDBJ whole genome shotgun (WGS) entry which is preliminary data.</text>
</comment>
<organism evidence="8 9">
    <name type="scientific">Achromobacter insuavis AXX-A</name>
    <dbReference type="NCBI Taxonomy" id="1003200"/>
    <lineage>
        <taxon>Bacteria</taxon>
        <taxon>Pseudomonadati</taxon>
        <taxon>Pseudomonadota</taxon>
        <taxon>Betaproteobacteria</taxon>
        <taxon>Burkholderiales</taxon>
        <taxon>Alcaligenaceae</taxon>
        <taxon>Achromobacter</taxon>
    </lineage>
</organism>
<feature type="transmembrane region" description="Helical" evidence="5">
    <location>
        <begin position="38"/>
        <end position="57"/>
    </location>
</feature>
<comment type="subunit">
    <text evidence="5">Homodimer or homotetramer.</text>
</comment>
<evidence type="ECO:0000256" key="5">
    <source>
        <dbReference type="HAMAP-Rule" id="MF_00198"/>
    </source>
</evidence>
<dbReference type="PATRIC" id="fig|1003200.3.peg.496"/>
<name>F7SV29_9BURK</name>
<dbReference type="PROSITE" id="PS51257">
    <property type="entry name" value="PROKAR_LIPOPROTEIN"/>
    <property type="match status" value="1"/>
</dbReference>
<dbReference type="PROSITE" id="PS01330">
    <property type="entry name" value="PABS_1"/>
    <property type="match status" value="1"/>
</dbReference>
<dbReference type="PANTHER" id="PTHR43317">
    <property type="entry name" value="THERMOSPERMINE SYNTHASE ACAULIS5"/>
    <property type="match status" value="1"/>
</dbReference>
<accession>F7SV29</accession>
<dbReference type="GO" id="GO:0008295">
    <property type="term" value="P:spermidine biosynthetic process"/>
    <property type="evidence" value="ECO:0007669"/>
    <property type="project" value="UniProtKB-UniRule"/>
</dbReference>
<feature type="domain" description="PABS" evidence="7">
    <location>
        <begin position="209"/>
        <end position="443"/>
    </location>
</feature>
<feature type="binding site" evidence="5">
    <location>
        <begin position="346"/>
        <end position="347"/>
    </location>
    <ligand>
        <name>S-methyl-5'-thioadenosine</name>
        <dbReference type="ChEBI" id="CHEBI:17509"/>
    </ligand>
</feature>
<keyword evidence="5" id="KW-0472">Membrane</keyword>
<comment type="similarity">
    <text evidence="1 5">Belongs to the spermidine/spermine synthase family.</text>
</comment>
<dbReference type="InterPro" id="IPR001045">
    <property type="entry name" value="Spermi_synthase"/>
</dbReference>
<evidence type="ECO:0000259" key="7">
    <source>
        <dbReference type="PROSITE" id="PS51006"/>
    </source>
</evidence>
<dbReference type="PROSITE" id="PS51006">
    <property type="entry name" value="PABS_2"/>
    <property type="match status" value="1"/>
</dbReference>
<feature type="active site" description="Proton acceptor" evidence="5 6">
    <location>
        <position position="364"/>
    </location>
</feature>
<sequence>MRDRVLILSVLIVASCGLGYELISSALASYLLGDSILQFSSVIGCYLFAMGIGSWLSKYVKDDDVLNRFIDVELAVALLGGVSAAVLFLVFAWLSAPFRAALYVGVFIIGLMVGMEIPLVMRVFNQRKAEFREIVSRVLTFDYLGALAVSLIFPLLLAPKLGLLRTGFLFGMLNASVALWTTWLFRNEIRRPAERAVRGGVVLGLLALGFLFSGQMTAWAEKGLYGDDVVHAETTPYQRLIVTRWHDDLRLYINGNLQFSSRDEHRYHESLVIPGLQALPWARNVLVLGGGDGLAVREILKYKHVEHVTLVDLDPAMTGLFSRSEPLTKLNQGSLTDPRVTVINDDAGRWLESHAEVYDFIVVDFPDPSNFGLGRLYSVPVYHLMARHLAENGYMVIQSTSPYFAPRSFWSVDATLKEAGLNTWPYHAYVPSFGDWGFILAGKRCDYTPPDAISVSTRYLDPATLRELFHFPADMPALAMPPNRLNEQSLVRYFDEDWRRVIR</sequence>
<feature type="transmembrane region" description="Helical" evidence="5">
    <location>
        <begin position="197"/>
        <end position="220"/>
    </location>
</feature>